<accession>A0A512SZE9</accession>
<feature type="region of interest" description="Disordered" evidence="1">
    <location>
        <begin position="1289"/>
        <end position="1309"/>
    </location>
</feature>
<evidence type="ECO:0000256" key="1">
    <source>
        <dbReference type="SAM" id="MobiDB-lite"/>
    </source>
</evidence>
<dbReference type="RefSeq" id="WP_147063428.1">
    <property type="nucleotide sequence ID" value="NZ_BAABDN010000001.1"/>
</dbReference>
<feature type="compositionally biased region" description="Basic and acidic residues" evidence="1">
    <location>
        <begin position="489"/>
        <end position="504"/>
    </location>
</feature>
<feature type="compositionally biased region" description="Low complexity" evidence="1">
    <location>
        <begin position="505"/>
        <end position="525"/>
    </location>
</feature>
<reference evidence="2 3" key="1">
    <citation type="submission" date="2019-07" db="EMBL/GenBank/DDBJ databases">
        <title>Whole genome shotgun sequence of Knoellia locipacati NBRC 109775.</title>
        <authorList>
            <person name="Hosoyama A."/>
            <person name="Uohara A."/>
            <person name="Ohji S."/>
            <person name="Ichikawa N."/>
        </authorList>
    </citation>
    <scope>NUCLEOTIDE SEQUENCE [LARGE SCALE GENOMIC DNA]</scope>
    <source>
        <strain evidence="2 3">NBRC 109775</strain>
    </source>
</reference>
<name>A0A512SZE9_9MICO</name>
<evidence type="ECO:0000313" key="3">
    <source>
        <dbReference type="Proteomes" id="UP000321793"/>
    </source>
</evidence>
<feature type="region of interest" description="Disordered" evidence="1">
    <location>
        <begin position="441"/>
        <end position="462"/>
    </location>
</feature>
<feature type="region of interest" description="Disordered" evidence="1">
    <location>
        <begin position="481"/>
        <end position="531"/>
    </location>
</feature>
<keyword evidence="3" id="KW-1185">Reference proteome</keyword>
<dbReference type="EMBL" id="BKBA01000004">
    <property type="protein sequence ID" value="GEQ13293.1"/>
    <property type="molecule type" value="Genomic_DNA"/>
</dbReference>
<evidence type="ECO:0000313" key="2">
    <source>
        <dbReference type="EMBL" id="GEQ13293.1"/>
    </source>
</evidence>
<proteinExistence type="predicted"/>
<protein>
    <submittedName>
        <fullName evidence="2">Uncharacterized protein</fullName>
    </submittedName>
</protein>
<gene>
    <name evidence="2" type="ORF">KLO01_13400</name>
</gene>
<dbReference type="OrthoDB" id="6091628at2"/>
<organism evidence="2 3">
    <name type="scientific">Knoellia locipacati</name>
    <dbReference type="NCBI Taxonomy" id="882824"/>
    <lineage>
        <taxon>Bacteria</taxon>
        <taxon>Bacillati</taxon>
        <taxon>Actinomycetota</taxon>
        <taxon>Actinomycetes</taxon>
        <taxon>Micrococcales</taxon>
        <taxon>Intrasporangiaceae</taxon>
        <taxon>Knoellia</taxon>
    </lineage>
</organism>
<comment type="caution">
    <text evidence="2">The sequence shown here is derived from an EMBL/GenBank/DDBJ whole genome shotgun (WGS) entry which is preliminary data.</text>
</comment>
<sequence>MSQIPFEVSGTVLKATAYTARWAALAAADTDLATFQTWDKRLSRDRRILVPVDVQAFVAPTGGSDPVVAVAGRTGDPDPFDAGSPLAAGVHLHWAMPDSLLRGSTDPVTGDLRLPVLPDRWVVVRHLYPNGSRSIHVTGWVVDAVTGTVTSLLDYTGAASSAPVDETFTPLDGFRGGSPLWTAAYAASRNRFALHDPLTDLPALAPAAPQGWDAGRAAYTVAGWWSVREEDPLASATGTVELQRVLAGLGWGLGREGEDSWDEPPDPRVNALVRRMGLTSARTTTATTFVRKYGSDTVQDEDVAPTAGLPVRATERTFVGIGTTRYHALCHGSVLGVPIDGSVDGVDERPAREVLGASAGLDLDDLAAAFAAPGLATGLGLSADQRLLAERLVAAFTAGTLSELGAQDGLADLEEREHSDGFWSLSAPPVEGSHDDVVRAEDSSPFGPTRVGRKGRGAQAASGLEEVRVEWATGVRMFADTARRSSSRASERLTEKVQRRDRAGTPRPTASAAAPPAGPTARTVPKAPPRRYRPAPLMVAVSGVKPHHRHHGDGLHEGGLLRCRYPGEALPAIDGVVDGRTVVPTLGSGAIPPEVTRIVREATLLDGYHHGWLAAAGATPGKDVGPVHTRLVSELVRIHGSDAAYDGTGVGALTEIAKRASDGALKETWHHAGARRSPAAVDSAAELAAYSAYPGTPPSPVAITTWRQPWVPLFLEWRVRLDGAASLEGWTLGTTDLEGEPVASPLTRTYAGRSPLHRGVGDALSNGIREWLVAEQRRDEADVTSSQLEDADEVALGELATFLDPLDLASASLDGLREQLLGIRYSGIVVRDEDTKKPVADALPVPVFGGTATIEELRLVDAFGRTLDVPVDDVVTTTQLDTGTPGELRLTPRIQNAARWLFRLVDPAHPLGSDPATALEAWVDQVHPEVAVNPVCGFLLPDHMDESLEVFDRAGDPIGELTHDAITDAVTWEPAPGRPIPPDAGPMTALPAHAQHVGLFADGVVRADIAARNGTTDPGESSSLTALLRAVDSTMWSVDAFSSLGTPTVAGLVGRPIAVVRATLRIDAPDDVDEVTVTAGGGGTDAVAARRAAYAELSRHRFPVRIGELGRSDDAVLGFFVDDDYARFHVVDKVVAALALDTGRHRGQLGLLGSNDVPDVRPLDHPYLELEDTVEVRLGETRRLTILMLPGGKAHLTSGILPRKSLALADEWVSPGLRRLVPSLRTGPVLVDPAQVRLPKVASFGPDQQFTRRTGPLTWRDDPIVAASTSAYLPPMPHEAQEGWIRVAPAPAPKPAAGGAQATPPGGAP</sequence>
<dbReference type="Proteomes" id="UP000321793">
    <property type="component" value="Unassembled WGS sequence"/>
</dbReference>
<feature type="compositionally biased region" description="Low complexity" evidence="1">
    <location>
        <begin position="1295"/>
        <end position="1309"/>
    </location>
</feature>